<keyword evidence="2" id="KW-0472">Membrane</keyword>
<proteinExistence type="predicted"/>
<evidence type="ECO:0000256" key="2">
    <source>
        <dbReference type="SAM" id="Phobius"/>
    </source>
</evidence>
<evidence type="ECO:0000313" key="4">
    <source>
        <dbReference type="Proteomes" id="UP000321518"/>
    </source>
</evidence>
<dbReference type="EMBL" id="BJWK01000024">
    <property type="protein sequence ID" value="GEM12691.1"/>
    <property type="molecule type" value="Genomic_DNA"/>
</dbReference>
<keyword evidence="2" id="KW-1133">Transmembrane helix</keyword>
<protein>
    <submittedName>
        <fullName evidence="3">Uncharacterized protein</fullName>
    </submittedName>
</protein>
<dbReference type="PANTHER" id="PTHR40465:SF1">
    <property type="entry name" value="DUF6534 DOMAIN-CONTAINING PROTEIN"/>
    <property type="match status" value="1"/>
</dbReference>
<comment type="caution">
    <text evidence="3">The sequence shown here is derived from an EMBL/GenBank/DDBJ whole genome shotgun (WGS) entry which is preliminary data.</text>
</comment>
<accession>A0A511KQP2</accession>
<feature type="transmembrane region" description="Helical" evidence="2">
    <location>
        <begin position="42"/>
        <end position="67"/>
    </location>
</feature>
<feature type="transmembrane region" description="Helical" evidence="2">
    <location>
        <begin position="118"/>
        <end position="139"/>
    </location>
</feature>
<feature type="compositionally biased region" description="Basic and acidic residues" evidence="1">
    <location>
        <begin position="325"/>
        <end position="337"/>
    </location>
</feature>
<sequence>MSLSITDVVGPVIVGACLSCFACGITLSLSTRYWARFHVDRFWIRMAAVLSMLLATIDTAFNATWAYKWTTTYYVLPAKLSLLPWELTANCFVMSTSIMLAQHFYLYRLFSLSGKNWIITAPVSVAVLGCWSVAIYMGWYCSKHPNNIAAYADITNVSFPTSSLTLPSVSPFLAGLFARQTPTSPPGWRITLSFAQSRGPSLASSPKFAALRAAQCNAFAVVWHLVIVILHAHDKDSFQDTYFTFSLVKVYTGSLLATLNARSPHAEGSFTDLFPSHAVHASSFAPSTSSRLKGFGTPAGPPVQVSVRQEMHIEAERGEDDEDLRMEAVKRGKKEGEGAGGGREVVKVQFAGADRRKGADKGAEGDSDEF</sequence>
<reference evidence="3 4" key="1">
    <citation type="submission" date="2019-07" db="EMBL/GenBank/DDBJ databases">
        <title>Rhodotorula toruloides NBRC10032 genome sequencing.</title>
        <authorList>
            <person name="Shida Y."/>
            <person name="Takaku H."/>
            <person name="Ogasawara W."/>
            <person name="Mori K."/>
        </authorList>
    </citation>
    <scope>NUCLEOTIDE SEQUENCE [LARGE SCALE GENOMIC DNA]</scope>
    <source>
        <strain evidence="3 4">NBRC10032</strain>
    </source>
</reference>
<name>A0A511KQP2_RHOTO</name>
<keyword evidence="2" id="KW-0812">Transmembrane</keyword>
<feature type="transmembrane region" description="Helical" evidence="2">
    <location>
        <begin position="87"/>
        <end position="106"/>
    </location>
</feature>
<feature type="compositionally biased region" description="Basic and acidic residues" evidence="1">
    <location>
        <begin position="353"/>
        <end position="364"/>
    </location>
</feature>
<dbReference type="OrthoDB" id="2523093at2759"/>
<dbReference type="PANTHER" id="PTHR40465">
    <property type="entry name" value="CHROMOSOME 1, WHOLE GENOME SHOTGUN SEQUENCE"/>
    <property type="match status" value="1"/>
</dbReference>
<gene>
    <name evidence="3" type="ORF">Rt10032_c24g6708</name>
</gene>
<feature type="transmembrane region" description="Helical" evidence="2">
    <location>
        <begin position="12"/>
        <end position="30"/>
    </location>
</feature>
<organism evidence="3 4">
    <name type="scientific">Rhodotorula toruloides</name>
    <name type="common">Yeast</name>
    <name type="synonym">Rhodosporidium toruloides</name>
    <dbReference type="NCBI Taxonomy" id="5286"/>
    <lineage>
        <taxon>Eukaryota</taxon>
        <taxon>Fungi</taxon>
        <taxon>Dikarya</taxon>
        <taxon>Basidiomycota</taxon>
        <taxon>Pucciniomycotina</taxon>
        <taxon>Microbotryomycetes</taxon>
        <taxon>Sporidiobolales</taxon>
        <taxon>Sporidiobolaceae</taxon>
        <taxon>Rhodotorula</taxon>
    </lineage>
</organism>
<dbReference type="AlphaFoldDB" id="A0A511KQP2"/>
<evidence type="ECO:0000313" key="3">
    <source>
        <dbReference type="EMBL" id="GEM12691.1"/>
    </source>
</evidence>
<evidence type="ECO:0000256" key="1">
    <source>
        <dbReference type="SAM" id="MobiDB-lite"/>
    </source>
</evidence>
<dbReference type="Proteomes" id="UP000321518">
    <property type="component" value="Unassembled WGS sequence"/>
</dbReference>
<feature type="region of interest" description="Disordered" evidence="1">
    <location>
        <begin position="315"/>
        <end position="370"/>
    </location>
</feature>